<keyword evidence="1" id="KW-1133">Transmembrane helix</keyword>
<name>A0AAE3G661_9GAMM</name>
<reference evidence="2" key="1">
    <citation type="submission" date="2022-03" db="EMBL/GenBank/DDBJ databases">
        <title>Genomic Encyclopedia of Type Strains, Phase III (KMG-III): the genomes of soil and plant-associated and newly described type strains.</title>
        <authorList>
            <person name="Whitman W."/>
        </authorList>
    </citation>
    <scope>NUCLEOTIDE SEQUENCE</scope>
    <source>
        <strain evidence="2">ANL 6-2</strain>
    </source>
</reference>
<dbReference type="PANTHER" id="PTHR38442">
    <property type="entry name" value="INNER MEMBRANE PROTEIN-RELATED"/>
    <property type="match status" value="1"/>
</dbReference>
<proteinExistence type="predicted"/>
<dbReference type="AlphaFoldDB" id="A0AAE3G661"/>
<accession>A0AAE3G661</accession>
<feature type="transmembrane region" description="Helical" evidence="1">
    <location>
        <begin position="395"/>
        <end position="415"/>
    </location>
</feature>
<keyword evidence="1" id="KW-0472">Membrane</keyword>
<organism evidence="2 3">
    <name type="scientific">Natronocella acetinitrilica</name>
    <dbReference type="NCBI Taxonomy" id="414046"/>
    <lineage>
        <taxon>Bacteria</taxon>
        <taxon>Pseudomonadati</taxon>
        <taxon>Pseudomonadota</taxon>
        <taxon>Gammaproteobacteria</taxon>
        <taxon>Chromatiales</taxon>
        <taxon>Ectothiorhodospiraceae</taxon>
        <taxon>Natronocella</taxon>
    </lineage>
</organism>
<dbReference type="Pfam" id="PF04286">
    <property type="entry name" value="DUF445"/>
    <property type="match status" value="1"/>
</dbReference>
<feature type="transmembrane region" description="Helical" evidence="1">
    <location>
        <begin position="21"/>
        <end position="39"/>
    </location>
</feature>
<keyword evidence="3" id="KW-1185">Reference proteome</keyword>
<sequence>MSQTGTEEAQQVAELRRHRNIATASLVGAVGVYVATQLVEDPSYTVLLVRAGAEAGLIGGIADWFAVVALFRRPLGLPIPHTAILPRNKERLGAGLGRFVARHFLDPEVVQGRLRSSEPARRLGDWLADRDNSALVAERLLALAPDVIRAFEDREVRGFYSDTFRDQLRRLDLAPMVQRLVWLFMESRQHQRLFDRSLRLARELLVANRQVIYRRVEEKSSWWIPRRFDHKLAEAIVGGVEEWLEDLSDPGHKARKEFDRAVWAMARGMQGSDAVRERLDMVRDQLLESPELQQILEQIWSDLRAAALDGVDQPDSVFRQSLVQGLQRFGRTLLDDPEARSRLDDRMTLLLRELILPFRDSIGEFIADVVRDWDSEGLSRRLELTVGRDLQFIRINGTLVGALVGMAIFVVSGWVF</sequence>
<protein>
    <submittedName>
        <fullName evidence="2">Uncharacterized membrane-anchored protein YjiN (DUF445 family)</fullName>
    </submittedName>
</protein>
<keyword evidence="1" id="KW-0812">Transmembrane</keyword>
<evidence type="ECO:0000256" key="1">
    <source>
        <dbReference type="SAM" id="Phobius"/>
    </source>
</evidence>
<dbReference type="InterPro" id="IPR007383">
    <property type="entry name" value="DUF445"/>
</dbReference>
<dbReference type="RefSeq" id="WP_253483284.1">
    <property type="nucleotide sequence ID" value="NZ_JALJXV010000010.1"/>
</dbReference>
<dbReference type="Proteomes" id="UP001205843">
    <property type="component" value="Unassembled WGS sequence"/>
</dbReference>
<feature type="transmembrane region" description="Helical" evidence="1">
    <location>
        <begin position="51"/>
        <end position="71"/>
    </location>
</feature>
<comment type="caution">
    <text evidence="2">The sequence shown here is derived from an EMBL/GenBank/DDBJ whole genome shotgun (WGS) entry which is preliminary data.</text>
</comment>
<dbReference type="EMBL" id="JALJXV010000010">
    <property type="protein sequence ID" value="MCP1676615.1"/>
    <property type="molecule type" value="Genomic_DNA"/>
</dbReference>
<dbReference type="PANTHER" id="PTHR38442:SF1">
    <property type="entry name" value="INNER MEMBRANE PROTEIN"/>
    <property type="match status" value="1"/>
</dbReference>
<gene>
    <name evidence="2" type="ORF">J2T57_003786</name>
</gene>
<evidence type="ECO:0000313" key="2">
    <source>
        <dbReference type="EMBL" id="MCP1676615.1"/>
    </source>
</evidence>
<dbReference type="GO" id="GO:0005886">
    <property type="term" value="C:plasma membrane"/>
    <property type="evidence" value="ECO:0007669"/>
    <property type="project" value="TreeGrafter"/>
</dbReference>
<evidence type="ECO:0000313" key="3">
    <source>
        <dbReference type="Proteomes" id="UP001205843"/>
    </source>
</evidence>